<proteinExistence type="predicted"/>
<name>A0AA39QA77_9AGAR</name>
<organism evidence="2 3">
    <name type="scientific">Armillaria luteobubalina</name>
    <dbReference type="NCBI Taxonomy" id="153913"/>
    <lineage>
        <taxon>Eukaryota</taxon>
        <taxon>Fungi</taxon>
        <taxon>Dikarya</taxon>
        <taxon>Basidiomycota</taxon>
        <taxon>Agaricomycotina</taxon>
        <taxon>Agaricomycetes</taxon>
        <taxon>Agaricomycetidae</taxon>
        <taxon>Agaricales</taxon>
        <taxon>Marasmiineae</taxon>
        <taxon>Physalacriaceae</taxon>
        <taxon>Armillaria</taxon>
    </lineage>
</organism>
<evidence type="ECO:0000256" key="1">
    <source>
        <dbReference type="SAM" id="SignalP"/>
    </source>
</evidence>
<keyword evidence="3" id="KW-1185">Reference proteome</keyword>
<keyword evidence="1" id="KW-0732">Signal</keyword>
<dbReference type="Proteomes" id="UP001175228">
    <property type="component" value="Unassembled WGS sequence"/>
</dbReference>
<sequence>MLQGLLVVFAPLVVLGKVRHLDGIQRVGSTRSVNIVGIWCHVIWFRHKIALAAPLGALSHNSAIAAGTATADRRDTTLSVLVYGCTTDA</sequence>
<accession>A0AA39QA77</accession>
<gene>
    <name evidence="2" type="ORF">EDD18DRAFT_1160360</name>
</gene>
<reference evidence="2" key="1">
    <citation type="submission" date="2023-06" db="EMBL/GenBank/DDBJ databases">
        <authorList>
            <consortium name="Lawrence Berkeley National Laboratory"/>
            <person name="Ahrendt S."/>
            <person name="Sahu N."/>
            <person name="Indic B."/>
            <person name="Wong-Bajracharya J."/>
            <person name="Merenyi Z."/>
            <person name="Ke H.-M."/>
            <person name="Monk M."/>
            <person name="Kocsube S."/>
            <person name="Drula E."/>
            <person name="Lipzen A."/>
            <person name="Balint B."/>
            <person name="Henrissat B."/>
            <person name="Andreopoulos B."/>
            <person name="Martin F.M."/>
            <person name="Harder C.B."/>
            <person name="Rigling D."/>
            <person name="Ford K.L."/>
            <person name="Foster G.D."/>
            <person name="Pangilinan J."/>
            <person name="Papanicolaou A."/>
            <person name="Barry K."/>
            <person name="LaButti K."/>
            <person name="Viragh M."/>
            <person name="Koriabine M."/>
            <person name="Yan M."/>
            <person name="Riley R."/>
            <person name="Champramary S."/>
            <person name="Plett K.L."/>
            <person name="Tsai I.J."/>
            <person name="Slot J."/>
            <person name="Sipos G."/>
            <person name="Plett J."/>
            <person name="Nagy L.G."/>
            <person name="Grigoriev I.V."/>
        </authorList>
    </citation>
    <scope>NUCLEOTIDE SEQUENCE</scope>
    <source>
        <strain evidence="2">HWK02</strain>
    </source>
</reference>
<protein>
    <recommendedName>
        <fullName evidence="4">Secreted protein</fullName>
    </recommendedName>
</protein>
<feature type="signal peptide" evidence="1">
    <location>
        <begin position="1"/>
        <end position="16"/>
    </location>
</feature>
<evidence type="ECO:0000313" key="2">
    <source>
        <dbReference type="EMBL" id="KAK0497959.1"/>
    </source>
</evidence>
<comment type="caution">
    <text evidence="2">The sequence shown here is derived from an EMBL/GenBank/DDBJ whole genome shotgun (WGS) entry which is preliminary data.</text>
</comment>
<dbReference type="EMBL" id="JAUEPU010000012">
    <property type="protein sequence ID" value="KAK0497959.1"/>
    <property type="molecule type" value="Genomic_DNA"/>
</dbReference>
<evidence type="ECO:0000313" key="3">
    <source>
        <dbReference type="Proteomes" id="UP001175228"/>
    </source>
</evidence>
<feature type="non-terminal residue" evidence="2">
    <location>
        <position position="1"/>
    </location>
</feature>
<evidence type="ECO:0008006" key="4">
    <source>
        <dbReference type="Google" id="ProtNLM"/>
    </source>
</evidence>
<feature type="chain" id="PRO_5041342922" description="Secreted protein" evidence="1">
    <location>
        <begin position="17"/>
        <end position="89"/>
    </location>
</feature>
<dbReference type="AlphaFoldDB" id="A0AA39QA77"/>